<comment type="caution">
    <text evidence="7">The sequence shown here is derived from an EMBL/GenBank/DDBJ whole genome shotgun (WGS) entry which is preliminary data.</text>
</comment>
<dbReference type="InterPro" id="IPR000878">
    <property type="entry name" value="4pyrrol_Mease"/>
</dbReference>
<evidence type="ECO:0000313" key="7">
    <source>
        <dbReference type="EMBL" id="EWG07565.1"/>
    </source>
</evidence>
<dbReference type="Proteomes" id="UP000054284">
    <property type="component" value="Unassembled WGS sequence"/>
</dbReference>
<keyword evidence="3 7" id="KW-0489">Methyltransferase</keyword>
<sequence length="246" mass="27652">MKVYIVGVGPGDPELITLKALKVIRESDVIFYTGSLVSPEIVKLFQGKRTFDTSSMEIEEIVGQAVKEAREGRKVSIVHDGDPTIYGAISEQVFLLEKEGLEVEVVPGVSSFQLSASLLKLELTCPQGPQSVIITRLPYRTDYERRMVLDKNASIVIFLSIHLIDKVKEQLLSVFPADFPVAVVYHAGWPDQKVLTGELKELDELVKRNKIHKTAIIIVSQCLKREERHSNLYSGSFTHSYRRAKQ</sequence>
<dbReference type="CDD" id="cd11641">
    <property type="entry name" value="Precorrin-4_C11-MT"/>
    <property type="match status" value="1"/>
</dbReference>
<protein>
    <submittedName>
        <fullName evidence="7">Uroporphyrin-III C/tetrapyrrole methyltransferase</fullName>
    </submittedName>
</protein>
<dbReference type="PATRIC" id="fig|1326980.6.peg.714"/>
<evidence type="ECO:0000256" key="5">
    <source>
        <dbReference type="ARBA" id="ARBA00022691"/>
    </source>
</evidence>
<evidence type="ECO:0000313" key="8">
    <source>
        <dbReference type="Proteomes" id="UP000054284"/>
    </source>
</evidence>
<dbReference type="GO" id="GO:0046026">
    <property type="term" value="F:precorrin-4 C11-methyltransferase activity"/>
    <property type="evidence" value="ECO:0007669"/>
    <property type="project" value="InterPro"/>
</dbReference>
<dbReference type="GO" id="GO:0032259">
    <property type="term" value="P:methylation"/>
    <property type="evidence" value="ECO:0007669"/>
    <property type="project" value="UniProtKB-KW"/>
</dbReference>
<dbReference type="SUPFAM" id="SSF53790">
    <property type="entry name" value="Tetrapyrrole methylase"/>
    <property type="match status" value="1"/>
</dbReference>
<reference evidence="7 8" key="1">
    <citation type="journal article" date="2014" name="Genome Announc.">
        <title>Draft Genome Sequence of the Sulfolobales Archaeon AZ1, Obtained through Metagenomic Analysis of a Mexican Hot Spring.</title>
        <authorList>
            <person name="Servin-Garciduenas L.E."/>
            <person name="Martinez-Romero E."/>
        </authorList>
    </citation>
    <scope>NUCLEOTIDE SEQUENCE [LARGE SCALE GENOMIC DNA]</scope>
    <source>
        <strain evidence="7">AZ1-illumnia</strain>
    </source>
</reference>
<dbReference type="GO" id="GO:0009236">
    <property type="term" value="P:cobalamin biosynthetic process"/>
    <property type="evidence" value="ECO:0007669"/>
    <property type="project" value="UniProtKB-KW"/>
</dbReference>
<dbReference type="InterPro" id="IPR006362">
    <property type="entry name" value="Cbl_synth_CobM/CibF"/>
</dbReference>
<keyword evidence="5" id="KW-0949">S-adenosyl-L-methionine</keyword>
<dbReference type="InterPro" id="IPR014776">
    <property type="entry name" value="4pyrrole_Mease_sub2"/>
</dbReference>
<keyword evidence="2" id="KW-0169">Cobalamin biosynthesis</keyword>
<evidence type="ECO:0000256" key="2">
    <source>
        <dbReference type="ARBA" id="ARBA00022573"/>
    </source>
</evidence>
<evidence type="ECO:0000256" key="3">
    <source>
        <dbReference type="ARBA" id="ARBA00022603"/>
    </source>
</evidence>
<comment type="similarity">
    <text evidence="1">Belongs to the precorrin methyltransferase family.</text>
</comment>
<organism evidence="7 8">
    <name type="scientific">Candidatus Aramenus sulfurataquae</name>
    <dbReference type="NCBI Taxonomy" id="1326980"/>
    <lineage>
        <taxon>Archaea</taxon>
        <taxon>Thermoproteota</taxon>
        <taxon>Thermoprotei</taxon>
        <taxon>Sulfolobales</taxon>
        <taxon>Sulfolobaceae</taxon>
        <taxon>Candidatus Aramenus</taxon>
    </lineage>
</organism>
<proteinExistence type="inferred from homology"/>
<feature type="domain" description="Tetrapyrrole methylase" evidence="6">
    <location>
        <begin position="2"/>
        <end position="203"/>
    </location>
</feature>
<evidence type="ECO:0000256" key="4">
    <source>
        <dbReference type="ARBA" id="ARBA00022679"/>
    </source>
</evidence>
<dbReference type="Pfam" id="PF00590">
    <property type="entry name" value="TP_methylase"/>
    <property type="match status" value="1"/>
</dbReference>
<evidence type="ECO:0000259" key="6">
    <source>
        <dbReference type="Pfam" id="PF00590"/>
    </source>
</evidence>
<dbReference type="AlphaFoldDB" id="W7KJM5"/>
<dbReference type="PANTHER" id="PTHR45790:SF4">
    <property type="entry name" value="COBALT-PRECORRIN-4 C(11)-METHYLTRANSFERASE"/>
    <property type="match status" value="1"/>
</dbReference>
<dbReference type="InterPro" id="IPR050161">
    <property type="entry name" value="Siro_Cobalamin_biosynth"/>
</dbReference>
<keyword evidence="4" id="KW-0808">Transferase</keyword>
<accession>W7KJM5</accession>
<gene>
    <name evidence="7" type="ORF">ASUL_03624</name>
</gene>
<evidence type="ECO:0000256" key="1">
    <source>
        <dbReference type="ARBA" id="ARBA00005879"/>
    </source>
</evidence>
<dbReference type="Gene3D" id="3.30.950.10">
    <property type="entry name" value="Methyltransferase, Cobalt-precorrin-4 Transmethylase, Domain 2"/>
    <property type="match status" value="1"/>
</dbReference>
<name>W7KJM5_9CREN</name>
<dbReference type="EMBL" id="ASRH01000003">
    <property type="protein sequence ID" value="EWG07565.1"/>
    <property type="molecule type" value="Genomic_DNA"/>
</dbReference>
<dbReference type="Gene3D" id="3.40.1010.10">
    <property type="entry name" value="Cobalt-precorrin-4 Transmethylase, Domain 1"/>
    <property type="match status" value="1"/>
</dbReference>
<dbReference type="InterPro" id="IPR035996">
    <property type="entry name" value="4pyrrol_Methylase_sf"/>
</dbReference>
<dbReference type="InterPro" id="IPR014777">
    <property type="entry name" value="4pyrrole_Mease_sub1"/>
</dbReference>
<dbReference type="PANTHER" id="PTHR45790">
    <property type="entry name" value="SIROHEME SYNTHASE-RELATED"/>
    <property type="match status" value="1"/>
</dbReference>
<keyword evidence="8" id="KW-1185">Reference proteome</keyword>